<name>A0ACB6Q738_9PLEO</name>
<sequence length="251" mass="27296">MLVLLSGDVAVVAASTTVLTFVSSAVKQAAAGRALSALRSSANALSPALGCGWRDALAILSLRVYDLRLTFKRLLRRLVFFQLGPDFAYVYNKVFASWLMLIYSHPPLVHCNAASGLLSSSNAGLLAGGSCTWDTVVFNKMSVKTLDARVMFKTDQHSVPRQELKAVRYIVCCNPLLGGSAARTAERVRELCANCARTPERAREPQSLVPQFAAFCCSIPQFAAICCSVPQFAAICYIYASARILQRKTYN</sequence>
<evidence type="ECO:0000313" key="1">
    <source>
        <dbReference type="EMBL" id="KAF2462626.1"/>
    </source>
</evidence>
<dbReference type="Proteomes" id="UP000799755">
    <property type="component" value="Unassembled WGS sequence"/>
</dbReference>
<reference evidence="1" key="1">
    <citation type="journal article" date="2020" name="Stud. Mycol.">
        <title>101 Dothideomycetes genomes: a test case for predicting lifestyles and emergence of pathogens.</title>
        <authorList>
            <person name="Haridas S."/>
            <person name="Albert R."/>
            <person name="Binder M."/>
            <person name="Bloem J."/>
            <person name="Labutti K."/>
            <person name="Salamov A."/>
            <person name="Andreopoulos B."/>
            <person name="Baker S."/>
            <person name="Barry K."/>
            <person name="Bills G."/>
            <person name="Bluhm B."/>
            <person name="Cannon C."/>
            <person name="Castanera R."/>
            <person name="Culley D."/>
            <person name="Daum C."/>
            <person name="Ezra D."/>
            <person name="Gonzalez J."/>
            <person name="Henrissat B."/>
            <person name="Kuo A."/>
            <person name="Liang C."/>
            <person name="Lipzen A."/>
            <person name="Lutzoni F."/>
            <person name="Magnuson J."/>
            <person name="Mondo S."/>
            <person name="Nolan M."/>
            <person name="Ohm R."/>
            <person name="Pangilinan J."/>
            <person name="Park H.-J."/>
            <person name="Ramirez L."/>
            <person name="Alfaro M."/>
            <person name="Sun H."/>
            <person name="Tritt A."/>
            <person name="Yoshinaga Y."/>
            <person name="Zwiers L.-H."/>
            <person name="Turgeon B."/>
            <person name="Goodwin S."/>
            <person name="Spatafora J."/>
            <person name="Crous P."/>
            <person name="Grigoriev I."/>
        </authorList>
    </citation>
    <scope>NUCLEOTIDE SEQUENCE</scope>
    <source>
        <strain evidence="1">ATCC 200398</strain>
    </source>
</reference>
<keyword evidence="2" id="KW-1185">Reference proteome</keyword>
<organism evidence="1 2">
    <name type="scientific">Lindgomyces ingoldianus</name>
    <dbReference type="NCBI Taxonomy" id="673940"/>
    <lineage>
        <taxon>Eukaryota</taxon>
        <taxon>Fungi</taxon>
        <taxon>Dikarya</taxon>
        <taxon>Ascomycota</taxon>
        <taxon>Pezizomycotina</taxon>
        <taxon>Dothideomycetes</taxon>
        <taxon>Pleosporomycetidae</taxon>
        <taxon>Pleosporales</taxon>
        <taxon>Lindgomycetaceae</taxon>
        <taxon>Lindgomyces</taxon>
    </lineage>
</organism>
<accession>A0ACB6Q738</accession>
<protein>
    <submittedName>
        <fullName evidence="1">Uncharacterized protein</fullName>
    </submittedName>
</protein>
<evidence type="ECO:0000313" key="2">
    <source>
        <dbReference type="Proteomes" id="UP000799755"/>
    </source>
</evidence>
<dbReference type="EMBL" id="MU003571">
    <property type="protein sequence ID" value="KAF2462626.1"/>
    <property type="molecule type" value="Genomic_DNA"/>
</dbReference>
<proteinExistence type="predicted"/>
<comment type="caution">
    <text evidence="1">The sequence shown here is derived from an EMBL/GenBank/DDBJ whole genome shotgun (WGS) entry which is preliminary data.</text>
</comment>
<gene>
    <name evidence="1" type="ORF">BDR25DRAFT_363798</name>
</gene>